<feature type="non-terminal residue" evidence="1">
    <location>
        <position position="117"/>
    </location>
</feature>
<accession>A0A8J2L1Z6</accession>
<sequence length="117" mass="14193">MENSIFSEHAPEVNRDCLRYLKKRDNQCMNSNIYSQWSNLFQKYNMEGEFAILDKEYLVKHKRALVNKIERELINEDVAMMLRSENPSYTTLKTHAFMEAFYEEKRSWSFTKFIQNF</sequence>
<protein>
    <submittedName>
        <fullName evidence="1">Uncharacterized protein</fullName>
    </submittedName>
</protein>
<name>A0A8J2L1Z6_9HEXA</name>
<evidence type="ECO:0000313" key="1">
    <source>
        <dbReference type="EMBL" id="CAG7827447.1"/>
    </source>
</evidence>
<dbReference type="Proteomes" id="UP000708208">
    <property type="component" value="Unassembled WGS sequence"/>
</dbReference>
<organism evidence="1 2">
    <name type="scientific">Allacma fusca</name>
    <dbReference type="NCBI Taxonomy" id="39272"/>
    <lineage>
        <taxon>Eukaryota</taxon>
        <taxon>Metazoa</taxon>
        <taxon>Ecdysozoa</taxon>
        <taxon>Arthropoda</taxon>
        <taxon>Hexapoda</taxon>
        <taxon>Collembola</taxon>
        <taxon>Symphypleona</taxon>
        <taxon>Sminthuridae</taxon>
        <taxon>Allacma</taxon>
    </lineage>
</organism>
<reference evidence="1" key="1">
    <citation type="submission" date="2021-06" db="EMBL/GenBank/DDBJ databases">
        <authorList>
            <person name="Hodson N. C."/>
            <person name="Mongue J. A."/>
            <person name="Jaron S. K."/>
        </authorList>
    </citation>
    <scope>NUCLEOTIDE SEQUENCE</scope>
</reference>
<proteinExistence type="predicted"/>
<dbReference type="EMBL" id="CAJVCH010543529">
    <property type="protein sequence ID" value="CAG7827447.1"/>
    <property type="molecule type" value="Genomic_DNA"/>
</dbReference>
<keyword evidence="2" id="KW-1185">Reference proteome</keyword>
<evidence type="ECO:0000313" key="2">
    <source>
        <dbReference type="Proteomes" id="UP000708208"/>
    </source>
</evidence>
<comment type="caution">
    <text evidence="1">The sequence shown here is derived from an EMBL/GenBank/DDBJ whole genome shotgun (WGS) entry which is preliminary data.</text>
</comment>
<gene>
    <name evidence="1" type="ORF">AFUS01_LOCUS37436</name>
</gene>
<dbReference type="AlphaFoldDB" id="A0A8J2L1Z6"/>